<name>A0A382RIP6_9ZZZZ</name>
<gene>
    <name evidence="3" type="ORF">METZ01_LOCUS350360</name>
</gene>
<keyword evidence="1" id="KW-0175">Coiled coil</keyword>
<accession>A0A382RIP6</accession>
<evidence type="ECO:0000313" key="3">
    <source>
        <dbReference type="EMBL" id="SVC97506.1"/>
    </source>
</evidence>
<feature type="compositionally biased region" description="Basic and acidic residues" evidence="2">
    <location>
        <begin position="57"/>
        <end position="71"/>
    </location>
</feature>
<feature type="region of interest" description="Disordered" evidence="2">
    <location>
        <begin position="57"/>
        <end position="77"/>
    </location>
</feature>
<reference evidence="3" key="1">
    <citation type="submission" date="2018-05" db="EMBL/GenBank/DDBJ databases">
        <authorList>
            <person name="Lanie J.A."/>
            <person name="Ng W.-L."/>
            <person name="Kazmierczak K.M."/>
            <person name="Andrzejewski T.M."/>
            <person name="Davidsen T.M."/>
            <person name="Wayne K.J."/>
            <person name="Tettelin H."/>
            <person name="Glass J.I."/>
            <person name="Rusch D."/>
            <person name="Podicherti R."/>
            <person name="Tsui H.-C.T."/>
            <person name="Winkler M.E."/>
        </authorList>
    </citation>
    <scope>NUCLEOTIDE SEQUENCE</scope>
</reference>
<dbReference type="EMBL" id="UINC01121979">
    <property type="protein sequence ID" value="SVC97506.1"/>
    <property type="molecule type" value="Genomic_DNA"/>
</dbReference>
<organism evidence="3">
    <name type="scientific">marine metagenome</name>
    <dbReference type="NCBI Taxonomy" id="408172"/>
    <lineage>
        <taxon>unclassified sequences</taxon>
        <taxon>metagenomes</taxon>
        <taxon>ecological metagenomes</taxon>
    </lineage>
</organism>
<evidence type="ECO:0000256" key="2">
    <source>
        <dbReference type="SAM" id="MobiDB-lite"/>
    </source>
</evidence>
<proteinExistence type="predicted"/>
<protein>
    <submittedName>
        <fullName evidence="3">Uncharacterized protein</fullName>
    </submittedName>
</protein>
<sequence length="310" mass="33959">EKIAKALDAISNFFEDKWNDFLSIFGIDKRTKSKKIEDISEDKADLDKEIADLEKREKEGKLKRGEQGQLDRKRKARAAVAEREKNIKLTGFDVSDEEKTKRIKELEMTAEESDWSSDYGIAEAEAELAGMQKAFDKRTFASTGIGKRQKESAEKGLQAKKDQVQKMKNELEALKRPALASGGFIVNRPTYLPQSGVVVGEHSSYSGRGTPRDGGPEILIGGAANGAVLPLDDEKAGVWIDPIMKSAAGAAMNAMMVERMMGRGARPTQAPTIIDASTVQNVSNNTLIRPPSPSGPGLHFERGDFVHKIA</sequence>
<feature type="coiled-coil region" evidence="1">
    <location>
        <begin position="150"/>
        <end position="177"/>
    </location>
</feature>
<feature type="non-terminal residue" evidence="3">
    <location>
        <position position="1"/>
    </location>
</feature>
<dbReference type="AlphaFoldDB" id="A0A382RIP6"/>
<evidence type="ECO:0000256" key="1">
    <source>
        <dbReference type="SAM" id="Coils"/>
    </source>
</evidence>